<dbReference type="InterPro" id="IPR043128">
    <property type="entry name" value="Rev_trsase/Diguanyl_cyclase"/>
</dbReference>
<dbReference type="FunFam" id="3.30.70.270:FF:000001">
    <property type="entry name" value="Diguanylate cyclase domain protein"/>
    <property type="match status" value="1"/>
</dbReference>
<feature type="domain" description="Response regulatory" evidence="4">
    <location>
        <begin position="143"/>
        <end position="260"/>
    </location>
</feature>
<dbReference type="EMBL" id="PZZZ01000004">
    <property type="protein sequence ID" value="PTM95416.1"/>
    <property type="molecule type" value="Genomic_DNA"/>
</dbReference>
<dbReference type="Pfam" id="PF00072">
    <property type="entry name" value="Response_reg"/>
    <property type="match status" value="2"/>
</dbReference>
<dbReference type="SUPFAM" id="SSF52172">
    <property type="entry name" value="CheY-like"/>
    <property type="match status" value="2"/>
</dbReference>
<dbReference type="InterPro" id="IPR029787">
    <property type="entry name" value="Nucleotide_cyclase"/>
</dbReference>
<dbReference type="Pfam" id="PF00990">
    <property type="entry name" value="GGDEF"/>
    <property type="match status" value="1"/>
</dbReference>
<evidence type="ECO:0000256" key="1">
    <source>
        <dbReference type="ARBA" id="ARBA00012528"/>
    </source>
</evidence>
<dbReference type="GO" id="GO:1902201">
    <property type="term" value="P:negative regulation of bacterial-type flagellum-dependent cell motility"/>
    <property type="evidence" value="ECO:0007669"/>
    <property type="project" value="TreeGrafter"/>
</dbReference>
<evidence type="ECO:0000256" key="2">
    <source>
        <dbReference type="ARBA" id="ARBA00034247"/>
    </source>
</evidence>
<dbReference type="GO" id="GO:0052621">
    <property type="term" value="F:diguanylate cyclase activity"/>
    <property type="evidence" value="ECO:0007669"/>
    <property type="project" value="UniProtKB-EC"/>
</dbReference>
<dbReference type="CDD" id="cd01949">
    <property type="entry name" value="GGDEF"/>
    <property type="match status" value="1"/>
</dbReference>
<evidence type="ECO:0000313" key="6">
    <source>
        <dbReference type="EMBL" id="PTM95416.1"/>
    </source>
</evidence>
<dbReference type="PROSITE" id="PS50110">
    <property type="entry name" value="RESPONSE_REGULATORY"/>
    <property type="match status" value="2"/>
</dbReference>
<dbReference type="SMART" id="SM00448">
    <property type="entry name" value="REC"/>
    <property type="match status" value="2"/>
</dbReference>
<dbReference type="AlphaFoldDB" id="A0A2T5B8V1"/>
<dbReference type="InterPro" id="IPR001789">
    <property type="entry name" value="Sig_transdc_resp-reg_receiver"/>
</dbReference>
<evidence type="ECO:0000313" key="7">
    <source>
        <dbReference type="Proteomes" id="UP000241247"/>
    </source>
</evidence>
<dbReference type="GO" id="GO:0000160">
    <property type="term" value="P:phosphorelay signal transduction system"/>
    <property type="evidence" value="ECO:0007669"/>
    <property type="project" value="InterPro"/>
</dbReference>
<comment type="caution">
    <text evidence="6">The sequence shown here is derived from an EMBL/GenBank/DDBJ whole genome shotgun (WGS) entry which is preliminary data.</text>
</comment>
<dbReference type="GO" id="GO:0005886">
    <property type="term" value="C:plasma membrane"/>
    <property type="evidence" value="ECO:0007669"/>
    <property type="project" value="TreeGrafter"/>
</dbReference>
<dbReference type="Gene3D" id="3.30.70.270">
    <property type="match status" value="1"/>
</dbReference>
<name>A0A2T5B8V1_MYCDI</name>
<gene>
    <name evidence="6" type="ORF">C7449_104495</name>
</gene>
<feature type="modified residue" description="4-aspartylphosphate" evidence="3">
    <location>
        <position position="72"/>
    </location>
</feature>
<dbReference type="PANTHER" id="PTHR45138:SF9">
    <property type="entry name" value="DIGUANYLATE CYCLASE DGCM-RELATED"/>
    <property type="match status" value="1"/>
</dbReference>
<feature type="modified residue" description="4-aspartylphosphate" evidence="3">
    <location>
        <position position="193"/>
    </location>
</feature>
<dbReference type="Proteomes" id="UP000241247">
    <property type="component" value="Unassembled WGS sequence"/>
</dbReference>
<dbReference type="InterPro" id="IPR000160">
    <property type="entry name" value="GGDEF_dom"/>
</dbReference>
<evidence type="ECO:0000259" key="4">
    <source>
        <dbReference type="PROSITE" id="PS50110"/>
    </source>
</evidence>
<dbReference type="PROSITE" id="PS50887">
    <property type="entry name" value="GGDEF"/>
    <property type="match status" value="1"/>
</dbReference>
<evidence type="ECO:0000256" key="3">
    <source>
        <dbReference type="PROSITE-ProRule" id="PRU00169"/>
    </source>
</evidence>
<sequence>MGVDWYPQREAALLRHFGRSVLLVEDSRMFSTIVRFRLETELGVRVTHCAAMQPLRDVLNDSGDEYALAIVDLNLPGASPCEALDAVLSQSIPALVFTGSSGEATRDLMLAKGATDYVVKDNPSAVQQVVTGVDRMLAGGHARVLVPDCGSPDTQAVAALLQRQRFQVQTVADGAAALAVLDAERDVDIVVIDLDGRRDDGLVLLCEIRRRYADMGVRVVGICGQDDDMLASRFLRSGGDDFVRKPIRAEEFTCRLFHLAAMHKRFQALNLIASRDYLTDVYNRRYFYEAGRRLVDRVERFDGKASIAIMDIDHFKRLNDTYGHEVGDMVLKAVARRLKARLGGRHLLARLGGEEFGVLFEGLGLAEAVASCDMLRRELAAAPIEADGEPITITVSTGVAAIEGHEVFDNHLNAADQFLYMAKHAGRDRVFSELSLPAALAG</sequence>
<dbReference type="NCBIfam" id="TIGR00254">
    <property type="entry name" value="GGDEF"/>
    <property type="match status" value="1"/>
</dbReference>
<organism evidence="6 7">
    <name type="scientific">Mycoplana dimorpha</name>
    <dbReference type="NCBI Taxonomy" id="28320"/>
    <lineage>
        <taxon>Bacteria</taxon>
        <taxon>Pseudomonadati</taxon>
        <taxon>Pseudomonadota</taxon>
        <taxon>Alphaproteobacteria</taxon>
        <taxon>Hyphomicrobiales</taxon>
        <taxon>Rhizobiaceae</taxon>
        <taxon>Mycoplana</taxon>
    </lineage>
</organism>
<dbReference type="InterPro" id="IPR011006">
    <property type="entry name" value="CheY-like_superfamily"/>
</dbReference>
<dbReference type="PANTHER" id="PTHR45138">
    <property type="entry name" value="REGULATORY COMPONENTS OF SENSORY TRANSDUCTION SYSTEM"/>
    <property type="match status" value="1"/>
</dbReference>
<feature type="domain" description="GGDEF" evidence="5">
    <location>
        <begin position="303"/>
        <end position="435"/>
    </location>
</feature>
<reference evidence="6 7" key="1">
    <citation type="submission" date="2018-04" db="EMBL/GenBank/DDBJ databases">
        <title>Genomic Encyclopedia of Type Strains, Phase IV (KMG-IV): sequencing the most valuable type-strain genomes for metagenomic binning, comparative biology and taxonomic classification.</title>
        <authorList>
            <person name="Goeker M."/>
        </authorList>
    </citation>
    <scope>NUCLEOTIDE SEQUENCE [LARGE SCALE GENOMIC DNA]</scope>
    <source>
        <strain evidence="6 7">DSM 7138</strain>
    </source>
</reference>
<dbReference type="SMART" id="SM00267">
    <property type="entry name" value="GGDEF"/>
    <property type="match status" value="1"/>
</dbReference>
<accession>A0A2T5B8V1</accession>
<dbReference type="GO" id="GO:0043709">
    <property type="term" value="P:cell adhesion involved in single-species biofilm formation"/>
    <property type="evidence" value="ECO:0007669"/>
    <property type="project" value="TreeGrafter"/>
</dbReference>
<dbReference type="RefSeq" id="WP_245414368.1">
    <property type="nucleotide sequence ID" value="NZ_JBHEEX010000007.1"/>
</dbReference>
<keyword evidence="3" id="KW-0597">Phosphoprotein</keyword>
<proteinExistence type="predicted"/>
<dbReference type="SUPFAM" id="SSF55073">
    <property type="entry name" value="Nucleotide cyclase"/>
    <property type="match status" value="1"/>
</dbReference>
<keyword evidence="7" id="KW-1185">Reference proteome</keyword>
<dbReference type="InterPro" id="IPR050469">
    <property type="entry name" value="Diguanylate_Cyclase"/>
</dbReference>
<dbReference type="Gene3D" id="3.40.50.2300">
    <property type="match status" value="2"/>
</dbReference>
<evidence type="ECO:0000259" key="5">
    <source>
        <dbReference type="PROSITE" id="PS50887"/>
    </source>
</evidence>
<comment type="catalytic activity">
    <reaction evidence="2">
        <text>2 GTP = 3',3'-c-di-GMP + 2 diphosphate</text>
        <dbReference type="Rhea" id="RHEA:24898"/>
        <dbReference type="ChEBI" id="CHEBI:33019"/>
        <dbReference type="ChEBI" id="CHEBI:37565"/>
        <dbReference type="ChEBI" id="CHEBI:58805"/>
        <dbReference type="EC" id="2.7.7.65"/>
    </reaction>
</comment>
<feature type="domain" description="Response regulatory" evidence="4">
    <location>
        <begin position="20"/>
        <end position="135"/>
    </location>
</feature>
<dbReference type="EC" id="2.7.7.65" evidence="1"/>
<protein>
    <recommendedName>
        <fullName evidence="1">diguanylate cyclase</fullName>
        <ecNumber evidence="1">2.7.7.65</ecNumber>
    </recommendedName>
</protein>